<dbReference type="EMBL" id="FUYR01000001">
    <property type="protein sequence ID" value="SKB43175.1"/>
    <property type="molecule type" value="Genomic_DNA"/>
</dbReference>
<proteinExistence type="predicted"/>
<evidence type="ECO:0000313" key="4">
    <source>
        <dbReference type="Proteomes" id="UP000189981"/>
    </source>
</evidence>
<gene>
    <name evidence="3" type="ORF">SAMN05661099_1392</name>
</gene>
<sequence>MTVILFDDQFRNNLLPLTYTRPVSEIRIGILTIAEKWNLHFNTGTQYLTEDYLQKKYPFVPGKSNLLINGSICPNHELVEAIDKLTEGDALIAGNVLIAAKLSESDVREFDSRKTDWNRKKEYSSPFLRISYPEDIFTNNHQEIIMDFGILTKGRMSASLSGTNTIIGENIFVEEGATAECATFNTNSGPIYLGRNSQVWEGSQIRGSFALCDESIVKMGAKIYGMTTIGPHSKAGGEINNAVIFGNSAKGHEGYLGNSVLGEWCNIGADTNNSNMKNNYAEVRLWDYQKQNFRRTGLQFCGLIMADHAKCGINTMFNTGTVVGVSANVFGSGFPRNFIPDFAWGGSQGFETYTLNKMFETAERVYERKDQVFGEIDKKILTRVFELSEKYRRA</sequence>
<dbReference type="GO" id="GO:0016746">
    <property type="term" value="F:acyltransferase activity"/>
    <property type="evidence" value="ECO:0007669"/>
    <property type="project" value="UniProtKB-KW"/>
</dbReference>
<dbReference type="SUPFAM" id="SSF51161">
    <property type="entry name" value="Trimeric LpxA-like enzymes"/>
    <property type="match status" value="1"/>
</dbReference>
<protein>
    <submittedName>
        <fullName evidence="3">UDP-N-acetylglucosamine diphosphorylase/glucosamine-1-phosphate N-acetyltransferase</fullName>
    </submittedName>
</protein>
<keyword evidence="4" id="KW-1185">Reference proteome</keyword>
<dbReference type="RefSeq" id="WP_079701874.1">
    <property type="nucleotide sequence ID" value="NZ_FUYR01000001.1"/>
</dbReference>
<evidence type="ECO:0000256" key="2">
    <source>
        <dbReference type="ARBA" id="ARBA00023315"/>
    </source>
</evidence>
<keyword evidence="1 3" id="KW-0808">Transferase</keyword>
<dbReference type="STRING" id="572036.SAMN05661099_1392"/>
<dbReference type="GO" id="GO:0016779">
    <property type="term" value="F:nucleotidyltransferase activity"/>
    <property type="evidence" value="ECO:0007669"/>
    <property type="project" value="UniProtKB-ARBA"/>
</dbReference>
<dbReference type="AlphaFoldDB" id="A0A1T5B7N8"/>
<keyword evidence="2" id="KW-0012">Acyltransferase</keyword>
<dbReference type="InterPro" id="IPR023917">
    <property type="entry name" value="Bifunctiontional_GlmU_bac-type"/>
</dbReference>
<name>A0A1T5B7N8_9SPHI</name>
<dbReference type="NCBIfam" id="TIGR03991">
    <property type="entry name" value="alt_bact_glmU"/>
    <property type="match status" value="1"/>
</dbReference>
<dbReference type="Gene3D" id="2.160.10.10">
    <property type="entry name" value="Hexapeptide repeat proteins"/>
    <property type="match status" value="1"/>
</dbReference>
<dbReference type="PANTHER" id="PTHR43584:SF9">
    <property type="entry name" value="TRANSFERASE HEXAPEPTIDE REPEAT CONTAINING PROTEIN"/>
    <property type="match status" value="1"/>
</dbReference>
<evidence type="ECO:0000256" key="1">
    <source>
        <dbReference type="ARBA" id="ARBA00022679"/>
    </source>
</evidence>
<dbReference type="PANTHER" id="PTHR43584">
    <property type="entry name" value="NUCLEOTIDYL TRANSFERASE"/>
    <property type="match status" value="1"/>
</dbReference>
<evidence type="ECO:0000313" key="3">
    <source>
        <dbReference type="EMBL" id="SKB43175.1"/>
    </source>
</evidence>
<dbReference type="OrthoDB" id="9784832at2"/>
<dbReference type="InterPro" id="IPR050065">
    <property type="entry name" value="GlmU-like"/>
</dbReference>
<organism evidence="3 4">
    <name type="scientific">Daejeonella lutea</name>
    <dbReference type="NCBI Taxonomy" id="572036"/>
    <lineage>
        <taxon>Bacteria</taxon>
        <taxon>Pseudomonadati</taxon>
        <taxon>Bacteroidota</taxon>
        <taxon>Sphingobacteriia</taxon>
        <taxon>Sphingobacteriales</taxon>
        <taxon>Sphingobacteriaceae</taxon>
        <taxon>Daejeonella</taxon>
    </lineage>
</organism>
<dbReference type="Pfam" id="PF13562">
    <property type="entry name" value="NTP_transf_4"/>
    <property type="match status" value="1"/>
</dbReference>
<accession>A0A1T5B7N8</accession>
<dbReference type="Proteomes" id="UP000189981">
    <property type="component" value="Unassembled WGS sequence"/>
</dbReference>
<reference evidence="4" key="1">
    <citation type="submission" date="2017-02" db="EMBL/GenBank/DDBJ databases">
        <authorList>
            <person name="Varghese N."/>
            <person name="Submissions S."/>
        </authorList>
    </citation>
    <scope>NUCLEOTIDE SEQUENCE [LARGE SCALE GENOMIC DNA]</scope>
    <source>
        <strain evidence="4">DSM 22385</strain>
    </source>
</reference>
<dbReference type="InterPro" id="IPR011004">
    <property type="entry name" value="Trimer_LpxA-like_sf"/>
</dbReference>